<protein>
    <submittedName>
        <fullName evidence="2">Putative muscle m-line assembly protein unc-89</fullName>
    </submittedName>
</protein>
<feature type="compositionally biased region" description="Polar residues" evidence="1">
    <location>
        <begin position="596"/>
        <end position="605"/>
    </location>
</feature>
<evidence type="ECO:0000313" key="2">
    <source>
        <dbReference type="EMBL" id="JAC18255.1"/>
    </source>
</evidence>
<organism evidence="2">
    <name type="scientific">Triatoma infestans</name>
    <name type="common">Assassin bug</name>
    <dbReference type="NCBI Taxonomy" id="30076"/>
    <lineage>
        <taxon>Eukaryota</taxon>
        <taxon>Metazoa</taxon>
        <taxon>Ecdysozoa</taxon>
        <taxon>Arthropoda</taxon>
        <taxon>Hexapoda</taxon>
        <taxon>Insecta</taxon>
        <taxon>Pterygota</taxon>
        <taxon>Neoptera</taxon>
        <taxon>Paraneoptera</taxon>
        <taxon>Hemiptera</taxon>
        <taxon>Heteroptera</taxon>
        <taxon>Panheteroptera</taxon>
        <taxon>Cimicomorpha</taxon>
        <taxon>Reduviidae</taxon>
        <taxon>Triatominae</taxon>
        <taxon>Triatoma</taxon>
    </lineage>
</organism>
<dbReference type="AlphaFoldDB" id="A0A023FA28"/>
<sequence>LYNEEWFVPSYPFSPFTDMESEIAELRTLTKVTKLRQQIECRQEGAWMLVRDIPDETCKSGTRKVTSYGRTSRSVSRSFSQNISGQSIFDAVNPTTNVIIEHPPENSEEKQDNSNKSVEITEVTDEQFQKAPETATSQSHIPVKKTSVVTLGKGNLVLIDDEDSNFQVTGISKGRVADAVNTLERVAQAEKKTKKVGFSKTEVHFAPDSGRVKIVETDEKPPPTQMLRRKKRSRIKSAKPDLPKLYFGNSSVEDIKDYSKFIPSQKGVFSVIREPSPLLTLSAAAQVAKKKDDKAGNYGYVKKVSIPSTPSTETKSENKSSLSYLGNVSPKLSKLLQNSKDFQIKQNQIIKNEDHPEECQSKKLVFKKSDPSEEGHQMNLKVACDNEVNKPLKIVTQVCLGAGGGEVEHRFVLNANHKETEPIYVNRDITVELTNRNITSKPVKEKAPKPKPRTTVVITPQVKDVKNAKLIKQPEKAIKRVIPKSREVPKKESSQLKPITKQCSRTPTNKTEKKSIKCENNLTVNSKLHKVNKNVTTAQEKLTSEVRVRKTREPLRSFEKVSNGWVGHCITPHKTILASTPREAQITVTSKVFSNKPATTSVHSAQESKRSHTISGNRSLTRSHNEEKISTKSSSLTENKQFSLSKEHLRSAKLVKELSNKEKQTSRDVPTLIKKPSNAVNPHVARPNSRGIAPQLLANRSVPRVGIVRPRIVHHSDSSSKSSSVAVRIGLRRSEHSVLRQRRDSEQSDDSVVRADEEVRAYMFNTRHKGTTDGRNDDKLLYVR</sequence>
<feature type="region of interest" description="Disordered" evidence="1">
    <location>
        <begin position="596"/>
        <end position="644"/>
    </location>
</feature>
<feature type="compositionally biased region" description="Polar residues" evidence="1">
    <location>
        <begin position="495"/>
        <end position="509"/>
    </location>
</feature>
<evidence type="ECO:0000256" key="1">
    <source>
        <dbReference type="SAM" id="MobiDB-lite"/>
    </source>
</evidence>
<reference evidence="2" key="1">
    <citation type="journal article" date="2014" name="PLoS Negl. Trop. Dis.">
        <title>An updated insight into the Sialotranscriptome of Triatoma infestans: developmental stage and geographic variations.</title>
        <authorList>
            <person name="Schwarz A."/>
            <person name="Medrano-Mercado N."/>
            <person name="Schaub G.A."/>
            <person name="Struchiner C.J."/>
            <person name="Bargues M.D."/>
            <person name="Levy M.Z."/>
            <person name="Ribeiro J.M."/>
        </authorList>
    </citation>
    <scope>NUCLEOTIDE SEQUENCE</scope>
    <source>
        <strain evidence="2">Chile</strain>
        <tissue evidence="2">Salivary glands</tissue>
    </source>
</reference>
<feature type="non-terminal residue" evidence="2">
    <location>
        <position position="1"/>
    </location>
</feature>
<proteinExistence type="evidence at transcript level"/>
<feature type="compositionally biased region" description="Polar residues" evidence="1">
    <location>
        <begin position="631"/>
        <end position="644"/>
    </location>
</feature>
<feature type="compositionally biased region" description="Basic and acidic residues" evidence="1">
    <location>
        <begin position="656"/>
        <end position="666"/>
    </location>
</feature>
<feature type="region of interest" description="Disordered" evidence="1">
    <location>
        <begin position="656"/>
        <end position="688"/>
    </location>
</feature>
<feature type="compositionally biased region" description="Polar residues" evidence="1">
    <location>
        <begin position="613"/>
        <end position="622"/>
    </location>
</feature>
<feature type="region of interest" description="Disordered" evidence="1">
    <location>
        <begin position="486"/>
        <end position="512"/>
    </location>
</feature>
<name>A0A023FA28_TRIIF</name>
<accession>A0A023FA28</accession>
<dbReference type="EMBL" id="GBBI01000457">
    <property type="protein sequence ID" value="JAC18255.1"/>
    <property type="molecule type" value="mRNA"/>
</dbReference>